<reference evidence="2 3" key="1">
    <citation type="submission" date="2016-07" db="EMBL/GenBank/DDBJ databases">
        <title>Pervasive Adenine N6-methylation of Active Genes in Fungi.</title>
        <authorList>
            <consortium name="DOE Joint Genome Institute"/>
            <person name="Mondo S.J."/>
            <person name="Dannebaum R.O."/>
            <person name="Kuo R.C."/>
            <person name="Labutti K."/>
            <person name="Haridas S."/>
            <person name="Kuo A."/>
            <person name="Salamov A."/>
            <person name="Ahrendt S.R."/>
            <person name="Lipzen A."/>
            <person name="Sullivan W."/>
            <person name="Andreopoulos W.B."/>
            <person name="Clum A."/>
            <person name="Lindquist E."/>
            <person name="Daum C."/>
            <person name="Ramamoorthy G.K."/>
            <person name="Gryganskyi A."/>
            <person name="Culley D."/>
            <person name="Magnuson J.K."/>
            <person name="James T.Y."/>
            <person name="O'Malley M.A."/>
            <person name="Stajich J.E."/>
            <person name="Spatafora J.W."/>
            <person name="Visel A."/>
            <person name="Grigoriev I.V."/>
        </authorList>
    </citation>
    <scope>NUCLEOTIDE SEQUENCE [LARGE SCALE GENOMIC DNA]</scope>
    <source>
        <strain evidence="2 3">NRRL 2496</strain>
    </source>
</reference>
<gene>
    <name evidence="2" type="ORF">BCR43DRAFT_59971</name>
</gene>
<accession>A0A1X2HVY6</accession>
<dbReference type="Proteomes" id="UP000242180">
    <property type="component" value="Unassembled WGS sequence"/>
</dbReference>
<dbReference type="AlphaFoldDB" id="A0A1X2HVY6"/>
<proteinExistence type="predicted"/>
<sequence length="105" mass="11580">MQPSTIYQKLTFRRKISNAETCERESSYSSYIHGKGEKETYLDIDPGFGMAVSFPEPKKMQGKVIINAAVGVCVCVCVCGSSCNVSQARSRKGKPRPTAVFFLFS</sequence>
<evidence type="ECO:0000313" key="2">
    <source>
        <dbReference type="EMBL" id="ORZ03707.1"/>
    </source>
</evidence>
<dbReference type="InParanoid" id="A0A1X2HVY6"/>
<protein>
    <submittedName>
        <fullName evidence="2">Uncharacterized protein</fullName>
    </submittedName>
</protein>
<evidence type="ECO:0000256" key="1">
    <source>
        <dbReference type="SAM" id="Phobius"/>
    </source>
</evidence>
<keyword evidence="1" id="KW-0812">Transmembrane</keyword>
<keyword evidence="1" id="KW-1133">Transmembrane helix</keyword>
<keyword evidence="1" id="KW-0472">Membrane</keyword>
<evidence type="ECO:0000313" key="3">
    <source>
        <dbReference type="Proteomes" id="UP000242180"/>
    </source>
</evidence>
<comment type="caution">
    <text evidence="2">The sequence shown here is derived from an EMBL/GenBank/DDBJ whole genome shotgun (WGS) entry which is preliminary data.</text>
</comment>
<name>A0A1X2HVY6_SYNRA</name>
<dbReference type="EMBL" id="MCGN01000001">
    <property type="protein sequence ID" value="ORZ03707.1"/>
    <property type="molecule type" value="Genomic_DNA"/>
</dbReference>
<feature type="transmembrane region" description="Helical" evidence="1">
    <location>
        <begin position="64"/>
        <end position="86"/>
    </location>
</feature>
<keyword evidence="3" id="KW-1185">Reference proteome</keyword>
<organism evidence="2 3">
    <name type="scientific">Syncephalastrum racemosum</name>
    <name type="common">Filamentous fungus</name>
    <dbReference type="NCBI Taxonomy" id="13706"/>
    <lineage>
        <taxon>Eukaryota</taxon>
        <taxon>Fungi</taxon>
        <taxon>Fungi incertae sedis</taxon>
        <taxon>Mucoromycota</taxon>
        <taxon>Mucoromycotina</taxon>
        <taxon>Mucoromycetes</taxon>
        <taxon>Mucorales</taxon>
        <taxon>Syncephalastraceae</taxon>
        <taxon>Syncephalastrum</taxon>
    </lineage>
</organism>